<keyword evidence="4" id="KW-0732">Signal</keyword>
<feature type="signal peptide" evidence="4">
    <location>
        <begin position="1"/>
        <end position="16"/>
    </location>
</feature>
<evidence type="ECO:0000256" key="3">
    <source>
        <dbReference type="PROSITE-ProRule" id="PRU00236"/>
    </source>
</evidence>
<dbReference type="SUPFAM" id="SSF52467">
    <property type="entry name" value="DHS-like NAD/FAD-binding domain"/>
    <property type="match status" value="1"/>
</dbReference>
<dbReference type="GO" id="GO:0017136">
    <property type="term" value="F:histone deacetylase activity, NAD-dependent"/>
    <property type="evidence" value="ECO:0007669"/>
    <property type="project" value="TreeGrafter"/>
</dbReference>
<keyword evidence="2" id="KW-0520">NAD</keyword>
<evidence type="ECO:0000259" key="5">
    <source>
        <dbReference type="PROSITE" id="PS50305"/>
    </source>
</evidence>
<feature type="chain" id="PRO_5008582086" description="Deacetylase sirtuin-type domain-containing protein" evidence="4">
    <location>
        <begin position="17"/>
        <end position="230"/>
    </location>
</feature>
<dbReference type="GO" id="GO:0005634">
    <property type="term" value="C:nucleus"/>
    <property type="evidence" value="ECO:0007669"/>
    <property type="project" value="TreeGrafter"/>
</dbReference>
<feature type="binding site" evidence="3">
    <location>
        <position position="161"/>
    </location>
    <ligand>
        <name>Zn(2+)</name>
        <dbReference type="ChEBI" id="CHEBI:29105"/>
    </ligand>
</feature>
<dbReference type="InterPro" id="IPR050134">
    <property type="entry name" value="NAD-dep_sirtuin_deacylases"/>
</dbReference>
<keyword evidence="3" id="KW-0479">Metal-binding</keyword>
<dbReference type="GO" id="GO:0046872">
    <property type="term" value="F:metal ion binding"/>
    <property type="evidence" value="ECO:0007669"/>
    <property type="project" value="UniProtKB-KW"/>
</dbReference>
<comment type="caution">
    <text evidence="3">Lacks conserved residue(s) required for the propagation of feature annotation.</text>
</comment>
<dbReference type="GO" id="GO:0070403">
    <property type="term" value="F:NAD+ binding"/>
    <property type="evidence" value="ECO:0007669"/>
    <property type="project" value="InterPro"/>
</dbReference>
<accession>A0A1B6EG08</accession>
<dbReference type="EMBL" id="GEDC01000422">
    <property type="protein sequence ID" value="JAS36876.1"/>
    <property type="molecule type" value="Transcribed_RNA"/>
</dbReference>
<dbReference type="AlphaFoldDB" id="A0A1B6EG08"/>
<dbReference type="InterPro" id="IPR026591">
    <property type="entry name" value="Sirtuin_cat_small_dom_sf"/>
</dbReference>
<feature type="binding site" evidence="3">
    <location>
        <position position="201"/>
    </location>
    <ligand>
        <name>Zn(2+)</name>
        <dbReference type="ChEBI" id="CHEBI:29105"/>
    </ligand>
</feature>
<feature type="binding site" evidence="3">
    <location>
        <position position="164"/>
    </location>
    <ligand>
        <name>Zn(2+)</name>
        <dbReference type="ChEBI" id="CHEBI:29105"/>
    </ligand>
</feature>
<feature type="domain" description="Deacetylase sirtuin-type" evidence="5">
    <location>
        <begin position="25"/>
        <end position="230"/>
    </location>
</feature>
<gene>
    <name evidence="6" type="ORF">g.4431</name>
</gene>
<keyword evidence="3" id="KW-0862">Zinc</keyword>
<name>A0A1B6EG08_9HEMI</name>
<sequence length="230" mass="26230">MISLHVLTLELYVVLSVKVFAFERMMPHSNDTELFRSMLDSANHVLIITGPGLSLLSTESGVSIDPFEKWRGYRIEEINTYDTFVKNPSLVWEYNNYQRNLMFRAIPNQAHVAIANYERYLRNEGKNRKLTIVTQNVDGLHILAGSSDVIEVEGSIFKTRCLLCGEVVENRDNPICPALKGRGSPLEGNYTDIPKQELPRCKRPMCGGLLRPHLVWFGESLDMKEMTKIL</sequence>
<protein>
    <recommendedName>
        <fullName evidence="5">Deacetylase sirtuin-type domain-containing protein</fullName>
    </recommendedName>
</protein>
<dbReference type="PROSITE" id="PS50305">
    <property type="entry name" value="SIRTUIN"/>
    <property type="match status" value="1"/>
</dbReference>
<feature type="binding site" evidence="3">
    <location>
        <position position="206"/>
    </location>
    <ligand>
        <name>Zn(2+)</name>
        <dbReference type="ChEBI" id="CHEBI:29105"/>
    </ligand>
</feature>
<evidence type="ECO:0000256" key="2">
    <source>
        <dbReference type="ARBA" id="ARBA00023027"/>
    </source>
</evidence>
<keyword evidence="1" id="KW-0808">Transferase</keyword>
<evidence type="ECO:0000256" key="1">
    <source>
        <dbReference type="ARBA" id="ARBA00022679"/>
    </source>
</evidence>
<proteinExistence type="predicted"/>
<dbReference type="Gene3D" id="3.30.1600.10">
    <property type="entry name" value="SIR2/SIRT2 'Small Domain"/>
    <property type="match status" value="1"/>
</dbReference>
<dbReference type="Pfam" id="PF02146">
    <property type="entry name" value="SIR2"/>
    <property type="match status" value="1"/>
</dbReference>
<organism evidence="6">
    <name type="scientific">Clastoptera arizonana</name>
    <name type="common">Arizona spittle bug</name>
    <dbReference type="NCBI Taxonomy" id="38151"/>
    <lineage>
        <taxon>Eukaryota</taxon>
        <taxon>Metazoa</taxon>
        <taxon>Ecdysozoa</taxon>
        <taxon>Arthropoda</taxon>
        <taxon>Hexapoda</taxon>
        <taxon>Insecta</taxon>
        <taxon>Pterygota</taxon>
        <taxon>Neoptera</taxon>
        <taxon>Paraneoptera</taxon>
        <taxon>Hemiptera</taxon>
        <taxon>Auchenorrhyncha</taxon>
        <taxon>Cercopoidea</taxon>
        <taxon>Clastopteridae</taxon>
        <taxon>Clastoptera</taxon>
    </lineage>
</organism>
<dbReference type="Gene3D" id="3.40.50.1220">
    <property type="entry name" value="TPP-binding domain"/>
    <property type="match status" value="1"/>
</dbReference>
<dbReference type="InterPro" id="IPR026590">
    <property type="entry name" value="Ssirtuin_cat_dom"/>
</dbReference>
<evidence type="ECO:0000313" key="6">
    <source>
        <dbReference type="EMBL" id="JAS36876.1"/>
    </source>
</evidence>
<reference evidence="6" key="1">
    <citation type="submission" date="2015-12" db="EMBL/GenBank/DDBJ databases">
        <title>De novo transcriptome assembly of four potential Pierce s Disease insect vectors from Arizona vineyards.</title>
        <authorList>
            <person name="Tassone E.E."/>
        </authorList>
    </citation>
    <scope>NUCLEOTIDE SEQUENCE</scope>
</reference>
<evidence type="ECO:0000256" key="4">
    <source>
        <dbReference type="SAM" id="SignalP"/>
    </source>
</evidence>
<dbReference type="PANTHER" id="PTHR11085">
    <property type="entry name" value="NAD-DEPENDENT PROTEIN DEACYLASE SIRTUIN-5, MITOCHONDRIAL-RELATED"/>
    <property type="match status" value="1"/>
</dbReference>
<dbReference type="InterPro" id="IPR003000">
    <property type="entry name" value="Sirtuin"/>
</dbReference>
<dbReference type="InterPro" id="IPR029035">
    <property type="entry name" value="DHS-like_NAD/FAD-binding_dom"/>
</dbReference>
<dbReference type="PANTHER" id="PTHR11085:SF10">
    <property type="entry name" value="NAD-DEPENDENT PROTEIN DEACYLASE SIRTUIN-5, MITOCHONDRIAL-RELATED"/>
    <property type="match status" value="1"/>
</dbReference>